<dbReference type="AlphaFoldDB" id="A0A376ZHR7"/>
<dbReference type="SUPFAM" id="SSF81301">
    <property type="entry name" value="Nucleotidyltransferase"/>
    <property type="match status" value="1"/>
</dbReference>
<dbReference type="PANTHER" id="PTHR30621">
    <property type="entry name" value="GLUTAMINE SYNTHETASE ADENYLYLTRANSFERASE"/>
    <property type="match status" value="1"/>
</dbReference>
<feature type="domain" description="Glutamate-ammonia ligase adenylyltransferase repeated" evidence="1">
    <location>
        <begin position="2"/>
        <end position="63"/>
    </location>
</feature>
<evidence type="ECO:0000313" key="2">
    <source>
        <dbReference type="EMBL" id="STK47309.1"/>
    </source>
</evidence>
<dbReference type="EMBL" id="UGED01000001">
    <property type="protein sequence ID" value="STK47309.1"/>
    <property type="molecule type" value="Genomic_DNA"/>
</dbReference>
<keyword evidence="2" id="KW-0548">Nucleotidyltransferase</keyword>
<dbReference type="PANTHER" id="PTHR30621:SF0">
    <property type="entry name" value="BIFUNCTIONAL GLUTAMINE SYNTHETASE ADENYLYLTRANSFERASE_ADENYLYL-REMOVING ENZYME"/>
    <property type="match status" value="1"/>
</dbReference>
<dbReference type="InterPro" id="IPR005190">
    <property type="entry name" value="GlnE_rpt_dom"/>
</dbReference>
<organism evidence="2 3">
    <name type="scientific">Escherichia coli</name>
    <dbReference type="NCBI Taxonomy" id="562"/>
    <lineage>
        <taxon>Bacteria</taxon>
        <taxon>Pseudomonadati</taxon>
        <taxon>Pseudomonadota</taxon>
        <taxon>Gammaproteobacteria</taxon>
        <taxon>Enterobacterales</taxon>
        <taxon>Enterobacteriaceae</taxon>
        <taxon>Escherichia</taxon>
    </lineage>
</organism>
<sequence length="79" mass="8490">MQQLSYLAETLIVAARDWLYDACCREWGTPCNAQGEAQPLLILGMGKLGGGELNFSSDIDSDFCLAGTWLYAGRTPGTG</sequence>
<dbReference type="GO" id="GO:0000820">
    <property type="term" value="P:regulation of glutamine family amino acid metabolic process"/>
    <property type="evidence" value="ECO:0007669"/>
    <property type="project" value="TreeGrafter"/>
</dbReference>
<reference evidence="2 3" key="1">
    <citation type="submission" date="2018-06" db="EMBL/GenBank/DDBJ databases">
        <authorList>
            <consortium name="Pathogen Informatics"/>
            <person name="Doyle S."/>
        </authorList>
    </citation>
    <scope>NUCLEOTIDE SEQUENCE [LARGE SCALE GENOMIC DNA]</scope>
    <source>
        <strain evidence="2 3">NCTC9962</strain>
    </source>
</reference>
<dbReference type="InterPro" id="IPR043519">
    <property type="entry name" value="NT_sf"/>
</dbReference>
<evidence type="ECO:0000313" key="3">
    <source>
        <dbReference type="Proteomes" id="UP000254052"/>
    </source>
</evidence>
<dbReference type="GO" id="GO:0016874">
    <property type="term" value="F:ligase activity"/>
    <property type="evidence" value="ECO:0007669"/>
    <property type="project" value="UniProtKB-KW"/>
</dbReference>
<dbReference type="GO" id="GO:0008882">
    <property type="term" value="F:[glutamate-ammonia-ligase] adenylyltransferase activity"/>
    <property type="evidence" value="ECO:0007669"/>
    <property type="project" value="UniProtKB-EC"/>
</dbReference>
<evidence type="ECO:0000259" key="1">
    <source>
        <dbReference type="Pfam" id="PF03710"/>
    </source>
</evidence>
<gene>
    <name evidence="2" type="primary">glnE_1</name>
    <name evidence="2" type="ORF">NCTC9962_00003</name>
</gene>
<dbReference type="InterPro" id="IPR023057">
    <property type="entry name" value="GlnE"/>
</dbReference>
<dbReference type="Proteomes" id="UP000254052">
    <property type="component" value="Unassembled WGS sequence"/>
</dbReference>
<name>A0A376ZHR7_ECOLX</name>
<dbReference type="EC" id="2.7.7.42" evidence="2"/>
<accession>A0A376ZHR7</accession>
<keyword evidence="2" id="KW-0808">Transferase</keyword>
<dbReference type="Pfam" id="PF03710">
    <property type="entry name" value="GlnE"/>
    <property type="match status" value="1"/>
</dbReference>
<keyword evidence="2" id="KW-0436">Ligase</keyword>
<protein>
    <submittedName>
        <fullName evidence="2">Glutamate-ammonia-ligase adenylyltransferase</fullName>
        <ecNumber evidence="2">2.7.7.42</ecNumber>
    </submittedName>
</protein>
<dbReference type="GO" id="GO:0005829">
    <property type="term" value="C:cytosol"/>
    <property type="evidence" value="ECO:0007669"/>
    <property type="project" value="TreeGrafter"/>
</dbReference>
<proteinExistence type="predicted"/>
<dbReference type="Gene3D" id="3.30.460.10">
    <property type="entry name" value="Beta Polymerase, domain 2"/>
    <property type="match status" value="1"/>
</dbReference>